<dbReference type="Pfam" id="PF04564">
    <property type="entry name" value="U-box"/>
    <property type="match status" value="1"/>
</dbReference>
<reference evidence="6 7" key="1">
    <citation type="journal article" date="2024" name="IMA Fungus">
        <title>IMA Genome - F19 : A genome assembly and annotation guide to empower mycologists, including annotated draft genome sequences of Ceratocystis pirilliformis, Diaporthe australafricana, Fusarium ophioides, Paecilomyces lecythidis, and Sporothrix stenoceras.</title>
        <authorList>
            <person name="Aylward J."/>
            <person name="Wilson A.M."/>
            <person name="Visagie C.M."/>
            <person name="Spraker J."/>
            <person name="Barnes I."/>
            <person name="Buitendag C."/>
            <person name="Ceriani C."/>
            <person name="Del Mar Angel L."/>
            <person name="du Plessis D."/>
            <person name="Fuchs T."/>
            <person name="Gasser K."/>
            <person name="Kramer D."/>
            <person name="Li W."/>
            <person name="Munsamy K."/>
            <person name="Piso A."/>
            <person name="Price J.L."/>
            <person name="Sonnekus B."/>
            <person name="Thomas C."/>
            <person name="van der Nest A."/>
            <person name="van Dijk A."/>
            <person name="van Heerden A."/>
            <person name="van Vuuren N."/>
            <person name="Yilmaz N."/>
            <person name="Duong T.A."/>
            <person name="van der Merwe N.A."/>
            <person name="Wingfield M.J."/>
            <person name="Wingfield B.D."/>
        </authorList>
    </citation>
    <scope>NUCLEOTIDE SEQUENCE [LARGE SCALE GENOMIC DNA]</scope>
    <source>
        <strain evidence="6 7">CMW 18300</strain>
    </source>
</reference>
<keyword evidence="2" id="KW-0413">Isomerase</keyword>
<feature type="compositionally biased region" description="Basic and acidic residues" evidence="3">
    <location>
        <begin position="1197"/>
        <end position="1208"/>
    </location>
</feature>
<dbReference type="CDD" id="cd16655">
    <property type="entry name" value="RING-Ubox_WDSUB1-like"/>
    <property type="match status" value="1"/>
</dbReference>
<dbReference type="SMART" id="SM00212">
    <property type="entry name" value="UBCc"/>
    <property type="match status" value="1"/>
</dbReference>
<dbReference type="InterPro" id="IPR036465">
    <property type="entry name" value="vWFA_dom_sf"/>
</dbReference>
<dbReference type="InterPro" id="IPR013083">
    <property type="entry name" value="Znf_RING/FYVE/PHD"/>
</dbReference>
<dbReference type="InterPro" id="IPR000608">
    <property type="entry name" value="UBC"/>
</dbReference>
<dbReference type="Gene3D" id="3.10.110.10">
    <property type="entry name" value="Ubiquitin Conjugating Enzyme"/>
    <property type="match status" value="1"/>
</dbReference>
<evidence type="ECO:0000256" key="1">
    <source>
        <dbReference type="ARBA" id="ARBA00013194"/>
    </source>
</evidence>
<sequence>MEGDESARDAAYYAFHELTNFPPALRCLHILVSGQTPTISDCAALSQSMLEVLKSYMPMEAITLDPARLFEGSRLAFGFILESAKSIRKSADGDRGNDEEVVDNLRYTSAFHTYDVRDHQTREPVLHALQTSNGLMESELFHSLQSGGILAETHLHASLARAEIDPRLRRFALQGGGTCPEVLVLSLGGLKDCYGSQEGVTPSALDLDQLLDLNHLAILSGQSGLAVHMPSQLISAIAPSLVFDRNAHVAVYTGEQPCAAPGRSSIISRPQHGEETIDPSVIEQLIAPIIKEFEQDGSAVFDAFGGAEVRRLQDPDEIIMFCVDSSASMGGETDFREVNQESPRLDEQSHSPAEGELHTALSLEMTKESLIAYEGFTDMISIIATALNHQQNLVTGKVLSILASMLSSEIITKSKALEKEQKSAIGPSWVTRISDLESNLQKLKAFGSGLKVHEEAVAQFLRYRASCLNVHGWMWSVGDPVPAVPGRKTIPILPHDMTEVPSHLKCPISHCLMEDAVKASDGQIYSRSAIQQWFAIRKTSPLHGAPLRDLSLAVEPDIRYEVVSWIAGTAMRSPSDVITVTFESRVGSFTRNIARTTTSRDLYRLAYRGLKARYEAFELSMHWFGMLSASSDIEVSSMRLRDFDHVMVRIPEDADTSQVRPHNAPRTVGDQTPEMCLVKVFEHTKSQLFGFWVPRDTTDTLTSIIWKYWRHQLHENPYLEPSRRQARTNVTEFGDGWYSCDYPEDATKLATYLTTDRCTGQLEPESVFKGSSANTSGSQSIHKVLKVIITKPNKVARSQKLTRLDVLKQMFEALINRMLAYNYRNHVGLVKFSSHAQVTMPISHVLENFRRATNELKGGGDTALWDALALAGDQIEQYASRFPGAKKRIVVISDGVDTNSKTNTSHSITLGLFQKGISVDSVSLGGEDNVDLRTLSYLLGSYRFHPTSLSNALAICEMEPFLSLSQRPSITFPPRNLASPARFETVFYQSRTWATATLVTDETIPPIREHPNMEDDVVQLTTLASRRNATARGLGDSSSASNGSVRSRLRVPRLMNEIKTVAARGAHGSYDVYISTADMSFWKIVVGGPDGSPYSDGVFLLYLHADDGYPTFAPKARFVTKIRHPNVNAHGRICHSIFDRDWTSDTSMGAILDTIYGLLFQPESSDPVSTMSTLGFFQEPAAFAREAREHTRKHASKTREEWKAELLD</sequence>
<evidence type="ECO:0000313" key="7">
    <source>
        <dbReference type="Proteomes" id="UP001583177"/>
    </source>
</evidence>
<comment type="caution">
    <text evidence="6">The sequence shown here is derived from an EMBL/GenBank/DDBJ whole genome shotgun (WGS) entry which is preliminary data.</text>
</comment>
<evidence type="ECO:0000256" key="3">
    <source>
        <dbReference type="SAM" id="MobiDB-lite"/>
    </source>
</evidence>
<organism evidence="6 7">
    <name type="scientific">Diaporthe australafricana</name>
    <dbReference type="NCBI Taxonomy" id="127596"/>
    <lineage>
        <taxon>Eukaryota</taxon>
        <taxon>Fungi</taxon>
        <taxon>Dikarya</taxon>
        <taxon>Ascomycota</taxon>
        <taxon>Pezizomycotina</taxon>
        <taxon>Sordariomycetes</taxon>
        <taxon>Sordariomycetidae</taxon>
        <taxon>Diaporthales</taxon>
        <taxon>Diaporthaceae</taxon>
        <taxon>Diaporthe</taxon>
    </lineage>
</organism>
<dbReference type="PANTHER" id="PTHR24068">
    <property type="entry name" value="UBIQUITIN-CONJUGATING ENZYME E2"/>
    <property type="match status" value="1"/>
</dbReference>
<evidence type="ECO:0000259" key="4">
    <source>
        <dbReference type="PROSITE" id="PS50127"/>
    </source>
</evidence>
<dbReference type="InterPro" id="IPR003613">
    <property type="entry name" value="Ubox_domain"/>
</dbReference>
<feature type="domain" description="UBC core" evidence="4">
    <location>
        <begin position="1049"/>
        <end position="1196"/>
    </location>
</feature>
<feature type="region of interest" description="Disordered" evidence="3">
    <location>
        <begin position="1188"/>
        <end position="1208"/>
    </location>
</feature>
<dbReference type="Pfam" id="PF13519">
    <property type="entry name" value="VWA_2"/>
    <property type="match status" value="1"/>
</dbReference>
<dbReference type="SUPFAM" id="SSF57850">
    <property type="entry name" value="RING/U-box"/>
    <property type="match status" value="1"/>
</dbReference>
<dbReference type="EMBL" id="JAWRVE010000005">
    <property type="protein sequence ID" value="KAL1881945.1"/>
    <property type="molecule type" value="Genomic_DNA"/>
</dbReference>
<dbReference type="InterPro" id="IPR002035">
    <property type="entry name" value="VWF_A"/>
</dbReference>
<name>A0ABR3Y1Y9_9PEZI</name>
<dbReference type="PROSITE" id="PS50234">
    <property type="entry name" value="VWFA"/>
    <property type="match status" value="1"/>
</dbReference>
<dbReference type="InterPro" id="IPR016135">
    <property type="entry name" value="UBQ-conjugating_enzyme/RWD"/>
</dbReference>
<dbReference type="PROSITE" id="PS50127">
    <property type="entry name" value="UBC_2"/>
    <property type="match status" value="1"/>
</dbReference>
<evidence type="ECO:0000313" key="6">
    <source>
        <dbReference type="EMBL" id="KAL1881945.1"/>
    </source>
</evidence>
<evidence type="ECO:0000259" key="5">
    <source>
        <dbReference type="PROSITE" id="PS50234"/>
    </source>
</evidence>
<accession>A0ABR3Y1Y9</accession>
<keyword evidence="2" id="KW-0697">Rotamase</keyword>
<dbReference type="Gene3D" id="3.30.40.10">
    <property type="entry name" value="Zinc/RING finger domain, C3HC4 (zinc finger)"/>
    <property type="match status" value="1"/>
</dbReference>
<dbReference type="SMART" id="SM00504">
    <property type="entry name" value="Ubox"/>
    <property type="match status" value="1"/>
</dbReference>
<dbReference type="EC" id="5.2.1.8" evidence="1"/>
<dbReference type="Proteomes" id="UP001583177">
    <property type="component" value="Unassembled WGS sequence"/>
</dbReference>
<proteinExistence type="predicted"/>
<protein>
    <recommendedName>
        <fullName evidence="1">peptidylprolyl isomerase</fullName>
        <ecNumber evidence="1">5.2.1.8</ecNumber>
    </recommendedName>
</protein>
<evidence type="ECO:0000256" key="2">
    <source>
        <dbReference type="ARBA" id="ARBA00023110"/>
    </source>
</evidence>
<dbReference type="SUPFAM" id="SSF53300">
    <property type="entry name" value="vWA-like"/>
    <property type="match status" value="1"/>
</dbReference>
<dbReference type="Pfam" id="PF00179">
    <property type="entry name" value="UQ_con"/>
    <property type="match status" value="1"/>
</dbReference>
<dbReference type="CDD" id="cd00198">
    <property type="entry name" value="vWFA"/>
    <property type="match status" value="1"/>
</dbReference>
<feature type="domain" description="VWFA" evidence="5">
    <location>
        <begin position="784"/>
        <end position="938"/>
    </location>
</feature>
<dbReference type="Gene3D" id="3.40.50.410">
    <property type="entry name" value="von Willebrand factor, type A domain"/>
    <property type="match status" value="1"/>
</dbReference>
<dbReference type="SUPFAM" id="SSF54495">
    <property type="entry name" value="UBC-like"/>
    <property type="match status" value="1"/>
</dbReference>
<gene>
    <name evidence="6" type="ORF">Daus18300_000999</name>
</gene>
<keyword evidence="7" id="KW-1185">Reference proteome</keyword>